<dbReference type="Pfam" id="PF06718">
    <property type="entry name" value="DUF1203"/>
    <property type="match status" value="1"/>
</dbReference>
<name>A0ABV4P5P2_9GAMM</name>
<proteinExistence type="predicted"/>
<gene>
    <name evidence="1" type="ORF">ACCI49_22600</name>
</gene>
<comment type="caution">
    <text evidence="1">The sequence shown here is derived from an EMBL/GenBank/DDBJ whole genome shotgun (WGS) entry which is preliminary data.</text>
</comment>
<accession>A0ABV4P5P2</accession>
<dbReference type="EMBL" id="JBGMEK010000122">
    <property type="protein sequence ID" value="MFA0813683.1"/>
    <property type="molecule type" value="Genomic_DNA"/>
</dbReference>
<evidence type="ECO:0000313" key="1">
    <source>
        <dbReference type="EMBL" id="MFA0813683.1"/>
    </source>
</evidence>
<evidence type="ECO:0000313" key="2">
    <source>
        <dbReference type="Proteomes" id="UP001569428"/>
    </source>
</evidence>
<protein>
    <submittedName>
        <fullName evidence="1">DUF1203 domain-containing protein</fullName>
    </submittedName>
</protein>
<keyword evidence="2" id="KW-1185">Reference proteome</keyword>
<organism evidence="1 2">
    <name type="scientific">Microbulbifer epialgicus</name>
    <dbReference type="NCBI Taxonomy" id="393907"/>
    <lineage>
        <taxon>Bacteria</taxon>
        <taxon>Pseudomonadati</taxon>
        <taxon>Pseudomonadota</taxon>
        <taxon>Gammaproteobacteria</taxon>
        <taxon>Cellvibrionales</taxon>
        <taxon>Microbulbiferaceae</taxon>
        <taxon>Microbulbifer</taxon>
    </lineage>
</organism>
<dbReference type="InterPro" id="IPR009593">
    <property type="entry name" value="DUF1203"/>
</dbReference>
<dbReference type="Proteomes" id="UP001569428">
    <property type="component" value="Unassembled WGS sequence"/>
</dbReference>
<sequence>MAFQIQGINPLNFYHLLMLPETQLKEKNACWKLVDASPGYPCRVSLVDAKAGERVLCLPYSHHNTSSFYRASGPIFIREHAEPAKLDTNEVPLMLRHRLLSIRAYSCEGVMETAEVAQGAELEGVLEKQFSLGKVDYIHIHNALPGCFNCVVYRA</sequence>
<reference evidence="1 2" key="1">
    <citation type="submission" date="2024-08" db="EMBL/GenBank/DDBJ databases">
        <authorList>
            <person name="Ishaq N."/>
        </authorList>
    </citation>
    <scope>NUCLEOTIDE SEQUENCE [LARGE SCALE GENOMIC DNA]</scope>
    <source>
        <strain evidence="1 2">DSM 18651</strain>
    </source>
</reference>
<dbReference type="RefSeq" id="WP_371841494.1">
    <property type="nucleotide sequence ID" value="NZ_JBGMEK010000122.1"/>
</dbReference>
<dbReference type="PIRSF" id="PIRSF034110">
    <property type="entry name" value="DUF1203"/>
    <property type="match status" value="1"/>
</dbReference>